<keyword evidence="4" id="KW-1185">Reference proteome</keyword>
<protein>
    <submittedName>
        <fullName evidence="3">CTP:molybdopterin cytidylyltransferase MocA</fullName>
    </submittedName>
</protein>
<dbReference type="SUPFAM" id="SSF53448">
    <property type="entry name" value="Nucleotide-diphospho-sugar transferases"/>
    <property type="match status" value="1"/>
</dbReference>
<dbReference type="STRING" id="588602.SAMN04487991_0844"/>
<proteinExistence type="predicted"/>
<keyword evidence="1" id="KW-0460">Magnesium</keyword>
<dbReference type="Gene3D" id="3.90.550.10">
    <property type="entry name" value="Spore Coat Polysaccharide Biosynthesis Protein SpsA, Chain A"/>
    <property type="match status" value="1"/>
</dbReference>
<dbReference type="GO" id="GO:0016779">
    <property type="term" value="F:nucleotidyltransferase activity"/>
    <property type="evidence" value="ECO:0007669"/>
    <property type="project" value="UniProtKB-KW"/>
</dbReference>
<accession>A0A1I3KZP3</accession>
<keyword evidence="3" id="KW-0808">Transferase</keyword>
<dbReference type="InterPro" id="IPR025877">
    <property type="entry name" value="MobA-like_NTP_Trfase"/>
</dbReference>
<dbReference type="OrthoDB" id="9779263at2"/>
<evidence type="ECO:0000256" key="1">
    <source>
        <dbReference type="ARBA" id="ARBA00022842"/>
    </source>
</evidence>
<sequence length="195" mass="21293">MKLLIGICAAGKSRRMGFDKLATPPSLHSPDTLLSRAVTAAHGRDTIVALPAETHPYFLGRRALLRPHDPYLSVEDADQGIANTLKTLARHAIQKNCDGLAILMADMPFVTASHLDTVVNLFETFGGSRIVRAECPSGREGYPVIVPSAVLPEFERLSGEDGLQKLIEIHGVKRVLMPSEAPCMQVNTPEDWQQM</sequence>
<evidence type="ECO:0000259" key="2">
    <source>
        <dbReference type="Pfam" id="PF12804"/>
    </source>
</evidence>
<dbReference type="InterPro" id="IPR029044">
    <property type="entry name" value="Nucleotide-diphossugar_trans"/>
</dbReference>
<evidence type="ECO:0000313" key="4">
    <source>
        <dbReference type="Proteomes" id="UP000199630"/>
    </source>
</evidence>
<dbReference type="Pfam" id="PF12804">
    <property type="entry name" value="NTP_transf_3"/>
    <property type="match status" value="1"/>
</dbReference>
<dbReference type="PANTHER" id="PTHR43777">
    <property type="entry name" value="MOLYBDENUM COFACTOR CYTIDYLYLTRANSFERASE"/>
    <property type="match status" value="1"/>
</dbReference>
<organism evidence="3 4">
    <name type="scientific">Celeribacter neptunius</name>
    <dbReference type="NCBI Taxonomy" id="588602"/>
    <lineage>
        <taxon>Bacteria</taxon>
        <taxon>Pseudomonadati</taxon>
        <taxon>Pseudomonadota</taxon>
        <taxon>Alphaproteobacteria</taxon>
        <taxon>Rhodobacterales</taxon>
        <taxon>Roseobacteraceae</taxon>
        <taxon>Celeribacter</taxon>
    </lineage>
</organism>
<dbReference type="Proteomes" id="UP000199630">
    <property type="component" value="Unassembled WGS sequence"/>
</dbReference>
<gene>
    <name evidence="3" type="ORF">SAMN04487991_0844</name>
</gene>
<dbReference type="EMBL" id="FORH01000001">
    <property type="protein sequence ID" value="SFI77798.1"/>
    <property type="molecule type" value="Genomic_DNA"/>
</dbReference>
<dbReference type="PANTHER" id="PTHR43777:SF1">
    <property type="entry name" value="MOLYBDENUM COFACTOR CYTIDYLYLTRANSFERASE"/>
    <property type="match status" value="1"/>
</dbReference>
<dbReference type="RefSeq" id="WP_090057815.1">
    <property type="nucleotide sequence ID" value="NZ_FORH01000001.1"/>
</dbReference>
<keyword evidence="3" id="KW-0548">Nucleotidyltransferase</keyword>
<name>A0A1I3KZP3_9RHOB</name>
<dbReference type="AlphaFoldDB" id="A0A1I3KZP3"/>
<reference evidence="4" key="1">
    <citation type="submission" date="2016-10" db="EMBL/GenBank/DDBJ databases">
        <authorList>
            <person name="Varghese N."/>
            <person name="Submissions S."/>
        </authorList>
    </citation>
    <scope>NUCLEOTIDE SEQUENCE [LARGE SCALE GENOMIC DNA]</scope>
    <source>
        <strain evidence="4">DSM 26471</strain>
    </source>
</reference>
<evidence type="ECO:0000313" key="3">
    <source>
        <dbReference type="EMBL" id="SFI77798.1"/>
    </source>
</evidence>
<feature type="domain" description="MobA-like NTP transferase" evidence="2">
    <location>
        <begin position="7"/>
        <end position="169"/>
    </location>
</feature>